<dbReference type="VEuPathDB" id="VectorBase:RPRC013215"/>
<dbReference type="GO" id="GO:0005096">
    <property type="term" value="F:GTPase activator activity"/>
    <property type="evidence" value="ECO:0007669"/>
    <property type="project" value="TreeGrafter"/>
</dbReference>
<evidence type="ECO:0008006" key="3">
    <source>
        <dbReference type="Google" id="ProtNLM"/>
    </source>
</evidence>
<dbReference type="EnsemblMetazoa" id="RPRC013215-RA">
    <property type="protein sequence ID" value="RPRC013215-PA"/>
    <property type="gene ID" value="RPRC013215"/>
</dbReference>
<dbReference type="GO" id="GO:0035023">
    <property type="term" value="P:regulation of Rho protein signal transduction"/>
    <property type="evidence" value="ECO:0007669"/>
    <property type="project" value="TreeGrafter"/>
</dbReference>
<dbReference type="Proteomes" id="UP000015103">
    <property type="component" value="Unassembled WGS sequence"/>
</dbReference>
<accession>T1IA94</accession>
<dbReference type="GO" id="GO:0030036">
    <property type="term" value="P:actin cytoskeleton organization"/>
    <property type="evidence" value="ECO:0007669"/>
    <property type="project" value="TreeGrafter"/>
</dbReference>
<dbReference type="EMBL" id="ACPB03013924">
    <property type="status" value="NOT_ANNOTATED_CDS"/>
    <property type="molecule type" value="Genomic_DNA"/>
</dbReference>
<dbReference type="PANTHER" id="PTHR12659">
    <property type="entry name" value="RHO-TYPE GTPASE ACTIVATING PROTEIN"/>
    <property type="match status" value="1"/>
</dbReference>
<dbReference type="AlphaFoldDB" id="T1IA94"/>
<dbReference type="InParanoid" id="T1IA94"/>
<dbReference type="HOGENOM" id="CLU_505616_0_0_1"/>
<name>T1IA94_RHOPR</name>
<evidence type="ECO:0000313" key="2">
    <source>
        <dbReference type="Proteomes" id="UP000015103"/>
    </source>
</evidence>
<organism evidence="1 2">
    <name type="scientific">Rhodnius prolixus</name>
    <name type="common">Triatomid bug</name>
    <dbReference type="NCBI Taxonomy" id="13249"/>
    <lineage>
        <taxon>Eukaryota</taxon>
        <taxon>Metazoa</taxon>
        <taxon>Ecdysozoa</taxon>
        <taxon>Arthropoda</taxon>
        <taxon>Hexapoda</taxon>
        <taxon>Insecta</taxon>
        <taxon>Pterygota</taxon>
        <taxon>Neoptera</taxon>
        <taxon>Paraneoptera</taxon>
        <taxon>Hemiptera</taxon>
        <taxon>Heteroptera</taxon>
        <taxon>Panheteroptera</taxon>
        <taxon>Cimicomorpha</taxon>
        <taxon>Reduviidae</taxon>
        <taxon>Triatominae</taxon>
        <taxon>Rhodnius</taxon>
    </lineage>
</organism>
<keyword evidence="2" id="KW-1185">Reference proteome</keyword>
<dbReference type="STRING" id="13249.T1IA94"/>
<protein>
    <recommendedName>
        <fullName evidence="3">SAM domain-containing protein</fullName>
    </recommendedName>
</protein>
<dbReference type="Gene3D" id="6.10.140.160">
    <property type="match status" value="3"/>
</dbReference>
<proteinExistence type="predicted"/>
<dbReference type="PANTHER" id="PTHR12659:SF7">
    <property type="entry name" value="CROSSVEINLESS C, ISOFORM C"/>
    <property type="match status" value="1"/>
</dbReference>
<dbReference type="eggNOG" id="ENOG502R9P3">
    <property type="taxonomic scope" value="Eukaryota"/>
</dbReference>
<reference evidence="1" key="1">
    <citation type="submission" date="2015-05" db="UniProtKB">
        <authorList>
            <consortium name="EnsemblMetazoa"/>
        </authorList>
    </citation>
    <scope>IDENTIFICATION</scope>
</reference>
<dbReference type="Gene3D" id="1.10.287.2070">
    <property type="match status" value="1"/>
</dbReference>
<sequence length="539" mass="62438">MPEHATFALRRGSCPPGPLQQQSSSLYRSGALPWALYVGSCGVQPNLQTKLLRQIASFYVTNVTLHNDLNIPFLHQLAKKKYQKFHTALSTCSNPLVLSDALYLKVNFMFRKCDTIDRLSVYPDLPGNISQTILRTRVHQYWVKETRRWCLVKRGCLFRKVLLMPDSRLPKILAKQIIDKRILWHKDNLDLCNKMGLQLDFLSGDMYENMLEALKKDFRKEMICKAQKSSFHALYKDLKLFSSEDHYISDHNSLRFIRDIFKLRGQLIKLNFGICRSEEQRRCSLCISNEMEDVYHYLGVCTTLQEWRVKWFGKKCLTPNEVINQLNEIEASEACQWLRAAGFPQYAQMYEGNKTVDLIPDKVLLEGIKQRIEVYIRGYYKTVDSIRGYYETVDSIRGYDKTVDSIRGYDKTVDSIGSYDKTVDSIRGYDKTVDSIRGYDKTVDSIGRYDKTVDSTRGYDKTVDSIRGYDKTVDSIGSYDKTVDSIRGYDKTVYSIRGYDKTVDSIGRYDKTVDSTRGYDKTVDSIREHCKSFDSVRPN</sequence>
<dbReference type="SUPFAM" id="SSF47769">
    <property type="entry name" value="SAM/Pointed domain"/>
    <property type="match status" value="1"/>
</dbReference>
<evidence type="ECO:0000313" key="1">
    <source>
        <dbReference type="EnsemblMetazoa" id="RPRC013215-PA"/>
    </source>
</evidence>
<dbReference type="InterPro" id="IPR013761">
    <property type="entry name" value="SAM/pointed_sf"/>
</dbReference>